<keyword evidence="1" id="KW-0479">Metal-binding</keyword>
<dbReference type="PANTHER" id="PTHR22814:SF287">
    <property type="entry name" value="COPPER TRANSPORT PROTEIN ATX1"/>
    <property type="match status" value="1"/>
</dbReference>
<dbReference type="GeneID" id="8382687"/>
<evidence type="ECO:0000256" key="1">
    <source>
        <dbReference type="ARBA" id="ARBA00022723"/>
    </source>
</evidence>
<dbReference type="SUPFAM" id="SSF55008">
    <property type="entry name" value="HMA, heavy metal-associated domain"/>
    <property type="match status" value="1"/>
</dbReference>
<dbReference type="PANTHER" id="PTHR22814">
    <property type="entry name" value="COPPER TRANSPORT PROTEIN ATOX1-RELATED"/>
    <property type="match status" value="1"/>
</dbReference>
<feature type="domain" description="HMA" evidence="2">
    <location>
        <begin position="1"/>
        <end position="64"/>
    </location>
</feature>
<organism evidence="3 4">
    <name type="scientific">Halorhabdus utahensis (strain DSM 12940 / JCM 11049 / AX-2)</name>
    <dbReference type="NCBI Taxonomy" id="519442"/>
    <lineage>
        <taxon>Archaea</taxon>
        <taxon>Methanobacteriati</taxon>
        <taxon>Methanobacteriota</taxon>
        <taxon>Stenosarchaea group</taxon>
        <taxon>Halobacteria</taxon>
        <taxon>Halobacteriales</taxon>
        <taxon>Haloarculaceae</taxon>
        <taxon>Halorhabdus</taxon>
    </lineage>
</organism>
<dbReference type="GO" id="GO:0046872">
    <property type="term" value="F:metal ion binding"/>
    <property type="evidence" value="ECO:0007669"/>
    <property type="project" value="UniProtKB-KW"/>
</dbReference>
<dbReference type="HOGENOM" id="CLU_134973_5_3_2"/>
<protein>
    <submittedName>
        <fullName evidence="3">Heavy metal transport/detoxification protein</fullName>
    </submittedName>
</protein>
<dbReference type="KEGG" id="hut:Huta_0420"/>
<evidence type="ECO:0000313" key="3">
    <source>
        <dbReference type="EMBL" id="ACV10607.1"/>
    </source>
</evidence>
<dbReference type="OrthoDB" id="44171at2157"/>
<dbReference type="Pfam" id="PF00403">
    <property type="entry name" value="HMA"/>
    <property type="match status" value="1"/>
</dbReference>
<gene>
    <name evidence="3" type="ordered locus">Huta_0420</name>
</gene>
<dbReference type="InterPro" id="IPR006121">
    <property type="entry name" value="HMA_dom"/>
</dbReference>
<keyword evidence="4" id="KW-1185">Reference proteome</keyword>
<dbReference type="Proteomes" id="UP000002071">
    <property type="component" value="Chromosome"/>
</dbReference>
<sequence length="65" mass="6710">MALTITVTGMSCEHCEQTVREALQAVDGVTNATVDREAEQATVEGADDPGVLVAAVEDAGYEAEA</sequence>
<dbReference type="CDD" id="cd00371">
    <property type="entry name" value="HMA"/>
    <property type="match status" value="1"/>
</dbReference>
<dbReference type="Gene3D" id="3.30.70.100">
    <property type="match status" value="1"/>
</dbReference>
<evidence type="ECO:0000313" key="4">
    <source>
        <dbReference type="Proteomes" id="UP000002071"/>
    </source>
</evidence>
<name>C7NS00_HALUD</name>
<accession>C7NS00</accession>
<evidence type="ECO:0000259" key="2">
    <source>
        <dbReference type="PROSITE" id="PS50846"/>
    </source>
</evidence>
<dbReference type="EMBL" id="CP001687">
    <property type="protein sequence ID" value="ACV10607.1"/>
    <property type="molecule type" value="Genomic_DNA"/>
</dbReference>
<dbReference type="eggNOG" id="arCOG02764">
    <property type="taxonomic scope" value="Archaea"/>
</dbReference>
<dbReference type="RefSeq" id="WP_012795484.1">
    <property type="nucleotide sequence ID" value="NC_013158.1"/>
</dbReference>
<dbReference type="AlphaFoldDB" id="C7NS00"/>
<proteinExistence type="predicted"/>
<reference evidence="3 4" key="1">
    <citation type="journal article" date="2009" name="Stand. Genomic Sci.">
        <title>Complete genome sequence of Halorhabdus utahensis type strain (AX-2).</title>
        <authorList>
            <person name="Anderson I."/>
            <person name="Tindall B.J."/>
            <person name="Pomrenke H."/>
            <person name="Goker M."/>
            <person name="Lapidus A."/>
            <person name="Nolan M."/>
            <person name="Copeland A."/>
            <person name="Glavina Del Rio T."/>
            <person name="Chen F."/>
            <person name="Tice H."/>
            <person name="Cheng J.F."/>
            <person name="Lucas S."/>
            <person name="Chertkov O."/>
            <person name="Bruce D."/>
            <person name="Brettin T."/>
            <person name="Detter J.C."/>
            <person name="Han C."/>
            <person name="Goodwin L."/>
            <person name="Land M."/>
            <person name="Hauser L."/>
            <person name="Chang Y.J."/>
            <person name="Jeffries C.D."/>
            <person name="Pitluck S."/>
            <person name="Pati A."/>
            <person name="Mavromatis K."/>
            <person name="Ivanova N."/>
            <person name="Ovchinnikova G."/>
            <person name="Chen A."/>
            <person name="Palaniappan K."/>
            <person name="Chain P."/>
            <person name="Rohde M."/>
            <person name="Bristow J."/>
            <person name="Eisen J.A."/>
            <person name="Markowitz V."/>
            <person name="Hugenholtz P."/>
            <person name="Kyrpides N.C."/>
            <person name="Klenk H.P."/>
        </authorList>
    </citation>
    <scope>NUCLEOTIDE SEQUENCE [LARGE SCALE GENOMIC DNA]</scope>
    <source>
        <strain evidence="4">DSM 12940 / JCM 11049 / AX-2</strain>
    </source>
</reference>
<dbReference type="PROSITE" id="PS50846">
    <property type="entry name" value="HMA_2"/>
    <property type="match status" value="1"/>
</dbReference>
<dbReference type="InterPro" id="IPR036163">
    <property type="entry name" value="HMA_dom_sf"/>
</dbReference>